<proteinExistence type="predicted"/>
<gene>
    <name evidence="1" type="ORF">UPYG_G00137210</name>
</gene>
<organism evidence="1 2">
    <name type="scientific">Umbra pygmaea</name>
    <name type="common">Eastern mudminnow</name>
    <dbReference type="NCBI Taxonomy" id="75934"/>
    <lineage>
        <taxon>Eukaryota</taxon>
        <taxon>Metazoa</taxon>
        <taxon>Chordata</taxon>
        <taxon>Craniata</taxon>
        <taxon>Vertebrata</taxon>
        <taxon>Euteleostomi</taxon>
        <taxon>Actinopterygii</taxon>
        <taxon>Neopterygii</taxon>
        <taxon>Teleostei</taxon>
        <taxon>Protacanthopterygii</taxon>
        <taxon>Esociformes</taxon>
        <taxon>Umbridae</taxon>
        <taxon>Umbra</taxon>
    </lineage>
</organism>
<evidence type="ECO:0000313" key="1">
    <source>
        <dbReference type="EMBL" id="KAL0984110.1"/>
    </source>
</evidence>
<protein>
    <submittedName>
        <fullName evidence="1">Uncharacterized protein</fullName>
    </submittedName>
</protein>
<dbReference type="AlphaFoldDB" id="A0ABD0WUG8"/>
<dbReference type="EMBL" id="JAGEUA010000004">
    <property type="protein sequence ID" value="KAL0984110.1"/>
    <property type="molecule type" value="Genomic_DNA"/>
</dbReference>
<evidence type="ECO:0000313" key="2">
    <source>
        <dbReference type="Proteomes" id="UP001557470"/>
    </source>
</evidence>
<keyword evidence="2" id="KW-1185">Reference proteome</keyword>
<dbReference type="Proteomes" id="UP001557470">
    <property type="component" value="Unassembled WGS sequence"/>
</dbReference>
<sequence length="137" mass="15053">MGSLERRALAFAESARALFTNQDLTTARAVPTRKGSVPCVGKRFWTPRTTNRPLSDNLRTCIQVDWSEGGKTQMRNDCFIISHACFDLVQNSYSRDTIKEFSLSKCVCARVCVCASVCVCACVCARVGACARVCGKE</sequence>
<accession>A0ABD0WUG8</accession>
<comment type="caution">
    <text evidence="1">The sequence shown here is derived from an EMBL/GenBank/DDBJ whole genome shotgun (WGS) entry which is preliminary data.</text>
</comment>
<name>A0ABD0WUG8_UMBPY</name>
<reference evidence="1 2" key="1">
    <citation type="submission" date="2024-06" db="EMBL/GenBank/DDBJ databases">
        <authorList>
            <person name="Pan Q."/>
            <person name="Wen M."/>
            <person name="Jouanno E."/>
            <person name="Zahm M."/>
            <person name="Klopp C."/>
            <person name="Cabau C."/>
            <person name="Louis A."/>
            <person name="Berthelot C."/>
            <person name="Parey E."/>
            <person name="Roest Crollius H."/>
            <person name="Montfort J."/>
            <person name="Robinson-Rechavi M."/>
            <person name="Bouchez O."/>
            <person name="Lampietro C."/>
            <person name="Lopez Roques C."/>
            <person name="Donnadieu C."/>
            <person name="Postlethwait J."/>
            <person name="Bobe J."/>
            <person name="Verreycken H."/>
            <person name="Guiguen Y."/>
        </authorList>
    </citation>
    <scope>NUCLEOTIDE SEQUENCE [LARGE SCALE GENOMIC DNA]</scope>
    <source>
        <strain evidence="1">Up_M1</strain>
        <tissue evidence="1">Testis</tissue>
    </source>
</reference>